<dbReference type="RefSeq" id="WP_219670503.1">
    <property type="nucleotide sequence ID" value="NZ_WTFF01000273.1"/>
</dbReference>
<dbReference type="InterPro" id="IPR049945">
    <property type="entry name" value="AAA_22"/>
</dbReference>
<name>A0ABS6ZDF3_9ACTN</name>
<feature type="domain" description="ORC1/DEAH AAA+ ATPase" evidence="2">
    <location>
        <begin position="18"/>
        <end position="141"/>
    </location>
</feature>
<comment type="caution">
    <text evidence="3">The sequence shown here is derived from an EMBL/GenBank/DDBJ whole genome shotgun (WGS) entry which is preliminary data.</text>
</comment>
<protein>
    <recommendedName>
        <fullName evidence="2">ORC1/DEAH AAA+ ATPase domain-containing protein</fullName>
    </recommendedName>
</protein>
<evidence type="ECO:0000256" key="1">
    <source>
        <dbReference type="SAM" id="MobiDB-lite"/>
    </source>
</evidence>
<evidence type="ECO:0000313" key="3">
    <source>
        <dbReference type="EMBL" id="MBW5485611.1"/>
    </source>
</evidence>
<evidence type="ECO:0000313" key="4">
    <source>
        <dbReference type="Proteomes" id="UP000812013"/>
    </source>
</evidence>
<sequence>MPVRTSLSPLLTGGPGALALVVAPAGYGKTTLLAAAAAGFAGRVVHWRPCRDTRDATTLLARLAAAVGSGAVSAVASTLRSPGGPAGVEDVLLAVESCPEPVLLLVDDVHLVHPGPAEATLEELALLAPPGRPRVVLAGRRKPAVNLTRLELADTLVLTARELRLGEALRAAPALGRPHRPVRQTCPGHLPEARAHQPARGRGRRPQDGRLHACHAPPSPAVPPLVPRARTLSVEPLVTPADTDR</sequence>
<dbReference type="InterPro" id="IPR027417">
    <property type="entry name" value="P-loop_NTPase"/>
</dbReference>
<gene>
    <name evidence="3" type="ORF">GPJ59_28005</name>
</gene>
<organism evidence="3 4">
    <name type="scientific">Streptomyces bambusae</name>
    <dbReference type="NCBI Taxonomy" id="1550616"/>
    <lineage>
        <taxon>Bacteria</taxon>
        <taxon>Bacillati</taxon>
        <taxon>Actinomycetota</taxon>
        <taxon>Actinomycetes</taxon>
        <taxon>Kitasatosporales</taxon>
        <taxon>Streptomycetaceae</taxon>
        <taxon>Streptomyces</taxon>
    </lineage>
</organism>
<dbReference type="Proteomes" id="UP000812013">
    <property type="component" value="Unassembled WGS sequence"/>
</dbReference>
<feature type="region of interest" description="Disordered" evidence="1">
    <location>
        <begin position="178"/>
        <end position="226"/>
    </location>
</feature>
<keyword evidence="4" id="KW-1185">Reference proteome</keyword>
<dbReference type="SUPFAM" id="SSF52540">
    <property type="entry name" value="P-loop containing nucleoside triphosphate hydrolases"/>
    <property type="match status" value="1"/>
</dbReference>
<accession>A0ABS6ZDF3</accession>
<reference evidence="3 4" key="1">
    <citation type="submission" date="2019-12" db="EMBL/GenBank/DDBJ databases">
        <title>Genome sequence of Streptomyces bambusae.</title>
        <authorList>
            <person name="Bansal K."/>
            <person name="Choksket S."/>
            <person name="Korpole S."/>
            <person name="Patil P.B."/>
        </authorList>
    </citation>
    <scope>NUCLEOTIDE SEQUENCE [LARGE SCALE GENOMIC DNA]</scope>
    <source>
        <strain evidence="3 4">SK60</strain>
    </source>
</reference>
<evidence type="ECO:0000259" key="2">
    <source>
        <dbReference type="Pfam" id="PF13401"/>
    </source>
</evidence>
<dbReference type="Gene3D" id="3.40.50.300">
    <property type="entry name" value="P-loop containing nucleotide triphosphate hydrolases"/>
    <property type="match status" value="1"/>
</dbReference>
<dbReference type="Pfam" id="PF13401">
    <property type="entry name" value="AAA_22"/>
    <property type="match status" value="1"/>
</dbReference>
<proteinExistence type="predicted"/>
<dbReference type="EMBL" id="WTFF01000273">
    <property type="protein sequence ID" value="MBW5485611.1"/>
    <property type="molecule type" value="Genomic_DNA"/>
</dbReference>
<feature type="compositionally biased region" description="Pro residues" evidence="1">
    <location>
        <begin position="217"/>
        <end position="226"/>
    </location>
</feature>